<dbReference type="InterPro" id="IPR001173">
    <property type="entry name" value="Glyco_trans_2-like"/>
</dbReference>
<dbReference type="Proteomes" id="UP000729733">
    <property type="component" value="Unassembled WGS sequence"/>
</dbReference>
<proteinExistence type="predicted"/>
<evidence type="ECO:0000313" key="2">
    <source>
        <dbReference type="EMBL" id="MCC0177747.1"/>
    </source>
</evidence>
<accession>A0A964FG34</accession>
<dbReference type="PANTHER" id="PTHR22916:SF3">
    <property type="entry name" value="UDP-GLCNAC:BETAGAL BETA-1,3-N-ACETYLGLUCOSAMINYLTRANSFERASE-LIKE PROTEIN 1"/>
    <property type="match status" value="1"/>
</dbReference>
<dbReference type="Pfam" id="PF00535">
    <property type="entry name" value="Glycos_transf_2"/>
    <property type="match status" value="1"/>
</dbReference>
<dbReference type="Gene3D" id="3.90.550.10">
    <property type="entry name" value="Spore Coat Polysaccharide Biosynthesis Protein SpsA, Chain A"/>
    <property type="match status" value="1"/>
</dbReference>
<comment type="caution">
    <text evidence="2">The sequence shown here is derived from an EMBL/GenBank/DDBJ whole genome shotgun (WGS) entry which is preliminary data.</text>
</comment>
<reference evidence="2" key="1">
    <citation type="journal article" date="2021" name="Antonie Van Leeuwenhoek">
        <title>Draft genome and description of Waterburya agarophytonicola gen. nov. sp. nov. (Pleurocapsales, Cyanobacteria): a seaweed symbiont.</title>
        <authorList>
            <person name="Bonthond G."/>
            <person name="Shalygin S."/>
            <person name="Bayer T."/>
            <person name="Weinberger F."/>
        </authorList>
    </citation>
    <scope>NUCLEOTIDE SEQUENCE</scope>
    <source>
        <strain evidence="2">KI4</strain>
    </source>
</reference>
<dbReference type="SUPFAM" id="SSF53448">
    <property type="entry name" value="Nucleotide-diphospho-sugar transferases"/>
    <property type="match status" value="1"/>
</dbReference>
<dbReference type="EMBL" id="JADWDC010000028">
    <property type="protein sequence ID" value="MCC0177747.1"/>
    <property type="molecule type" value="Genomic_DNA"/>
</dbReference>
<protein>
    <submittedName>
        <fullName evidence="2">Glycosyltransferase family 2 protein</fullName>
    </submittedName>
</protein>
<evidence type="ECO:0000313" key="3">
    <source>
        <dbReference type="Proteomes" id="UP000729733"/>
    </source>
</evidence>
<dbReference type="PANTHER" id="PTHR22916">
    <property type="entry name" value="GLYCOSYLTRANSFERASE"/>
    <property type="match status" value="1"/>
</dbReference>
<sequence length="316" mass="36674">MMSTPERPLVSVIIPTYKRGELVSRAINSVLEQSYQNLEIIVVDDHSQDNTADVVGEIEDDRLRYYCHSTNQGGSAARNTGIKLARGQYIAFLDSDDVWLPQKLTIQLQAIANRAVNRDWAVSYTKFQKSSTVFYQPSVLPRRGKKPQETIADYFWLGDGETLTSTLLVSRSLAVAHLFQTNLRKHQDLDFVLNLDFQGAEFIFVPQPLTIWHNEYRSDRISRLNDYQLSLDWIEAYRGKISERSYQGFLLKEVVPKMLRDEKTKPRGIKLLKEGFFQRTISINFLLFLMLQQVVPKQYQNYVKILFSRIKLIKNI</sequence>
<organism evidence="2 3">
    <name type="scientific">Waterburya agarophytonicola KI4</name>
    <dbReference type="NCBI Taxonomy" id="2874699"/>
    <lineage>
        <taxon>Bacteria</taxon>
        <taxon>Bacillati</taxon>
        <taxon>Cyanobacteriota</taxon>
        <taxon>Cyanophyceae</taxon>
        <taxon>Pleurocapsales</taxon>
        <taxon>Hyellaceae</taxon>
        <taxon>Waterburya</taxon>
        <taxon>Waterburya agarophytonicola</taxon>
    </lineage>
</organism>
<keyword evidence="3" id="KW-1185">Reference proteome</keyword>
<dbReference type="RefSeq" id="WP_229640812.1">
    <property type="nucleotide sequence ID" value="NZ_JADWDC010000028.1"/>
</dbReference>
<gene>
    <name evidence="2" type="ORF">I4641_12230</name>
</gene>
<dbReference type="GO" id="GO:0016758">
    <property type="term" value="F:hexosyltransferase activity"/>
    <property type="evidence" value="ECO:0007669"/>
    <property type="project" value="UniProtKB-ARBA"/>
</dbReference>
<dbReference type="AlphaFoldDB" id="A0A964FG34"/>
<evidence type="ECO:0000259" key="1">
    <source>
        <dbReference type="Pfam" id="PF00535"/>
    </source>
</evidence>
<feature type="domain" description="Glycosyltransferase 2-like" evidence="1">
    <location>
        <begin position="11"/>
        <end position="115"/>
    </location>
</feature>
<name>A0A964FG34_9CYAN</name>
<dbReference type="CDD" id="cd00761">
    <property type="entry name" value="Glyco_tranf_GTA_type"/>
    <property type="match status" value="1"/>
</dbReference>
<dbReference type="InterPro" id="IPR029044">
    <property type="entry name" value="Nucleotide-diphossugar_trans"/>
</dbReference>